<sequence length="306" mass="35477">DLPAIENSAMEVQVRVDYVEKILKDLIYKYSEPKNHIINQNVGEFTVASLTVNQLKYDELEIRSFNGFALSLSIKNLIFEGDLLGRMNQMFLPLKVGIKMELDLSLRLALRIENFAIKFEVQNVKYKMRRLDLDMPPFIKDSAKDIMILRQNIINDKFDTKHITEPALMWLNKQYQKKQQKTDQRVLGLSIGETYITLKTVGQNKAELIKPEVFKPKFDEPVVYRVSKTALNEKKNLIYGFKCDYNYILGNGTIQVFADQCQNVKCQNNCDKTKDYINKTKITFEPALGTDCTMDTNDEWIQIGCK</sequence>
<feature type="non-terminal residue" evidence="1">
    <location>
        <position position="1"/>
    </location>
</feature>
<accession>A0A146JY81</accession>
<reference evidence="1" key="1">
    <citation type="submission" date="2015-07" db="EMBL/GenBank/DDBJ databases">
        <title>Adaptation to a free-living lifestyle via gene acquisitions in the diplomonad Trepomonas sp. PC1.</title>
        <authorList>
            <person name="Xu F."/>
            <person name="Jerlstrom-Hultqvist J."/>
            <person name="Kolisko M."/>
            <person name="Simpson A.G.B."/>
            <person name="Roger A.J."/>
            <person name="Svard S.G."/>
            <person name="Andersson J.O."/>
        </authorList>
    </citation>
    <scope>NUCLEOTIDE SEQUENCE</scope>
    <source>
        <strain evidence="1">PC1</strain>
    </source>
</reference>
<evidence type="ECO:0000313" key="1">
    <source>
        <dbReference type="EMBL" id="JAP88675.1"/>
    </source>
</evidence>
<name>A0A146JY81_9EUKA</name>
<gene>
    <name evidence="1" type="ORF">TPC1_31830</name>
</gene>
<organism evidence="1">
    <name type="scientific">Trepomonas sp. PC1</name>
    <dbReference type="NCBI Taxonomy" id="1076344"/>
    <lineage>
        <taxon>Eukaryota</taxon>
        <taxon>Metamonada</taxon>
        <taxon>Diplomonadida</taxon>
        <taxon>Hexamitidae</taxon>
        <taxon>Hexamitinae</taxon>
        <taxon>Trepomonas</taxon>
    </lineage>
</organism>
<protein>
    <submittedName>
        <fullName evidence="1">Uncharacterized protein</fullName>
    </submittedName>
</protein>
<proteinExistence type="predicted"/>
<dbReference type="EMBL" id="GDID01007931">
    <property type="protein sequence ID" value="JAP88675.1"/>
    <property type="molecule type" value="Transcribed_RNA"/>
</dbReference>
<dbReference type="AlphaFoldDB" id="A0A146JY81"/>